<proteinExistence type="predicted"/>
<gene>
    <name evidence="2" type="ORF">GCM10017783_01730</name>
</gene>
<keyword evidence="3" id="KW-1185">Reference proteome</keyword>
<evidence type="ECO:0000313" key="2">
    <source>
        <dbReference type="EMBL" id="GHF93396.1"/>
    </source>
</evidence>
<protein>
    <submittedName>
        <fullName evidence="2">Uncharacterized protein</fullName>
    </submittedName>
</protein>
<evidence type="ECO:0000313" key="3">
    <source>
        <dbReference type="Proteomes" id="UP000632154"/>
    </source>
</evidence>
<reference evidence="3" key="1">
    <citation type="journal article" date="2019" name="Int. J. Syst. Evol. Microbiol.">
        <title>The Global Catalogue of Microorganisms (GCM) 10K type strain sequencing project: providing services to taxonomists for standard genome sequencing and annotation.</title>
        <authorList>
            <consortium name="The Broad Institute Genomics Platform"/>
            <consortium name="The Broad Institute Genome Sequencing Center for Infectious Disease"/>
            <person name="Wu L."/>
            <person name="Ma J."/>
        </authorList>
    </citation>
    <scope>NUCLEOTIDE SEQUENCE [LARGE SCALE GENOMIC DNA]</scope>
    <source>
        <strain evidence="3">CGMCC 1.18439</strain>
    </source>
</reference>
<dbReference type="EMBL" id="BNAL01000001">
    <property type="protein sequence ID" value="GHF93396.1"/>
    <property type="molecule type" value="Genomic_DNA"/>
</dbReference>
<dbReference type="Proteomes" id="UP000632154">
    <property type="component" value="Unassembled WGS sequence"/>
</dbReference>
<organism evidence="2 3">
    <name type="scientific">Deinococcus piscis</name>
    <dbReference type="NCBI Taxonomy" id="394230"/>
    <lineage>
        <taxon>Bacteria</taxon>
        <taxon>Thermotogati</taxon>
        <taxon>Deinococcota</taxon>
        <taxon>Deinococci</taxon>
        <taxon>Deinococcales</taxon>
        <taxon>Deinococcaceae</taxon>
        <taxon>Deinococcus</taxon>
    </lineage>
</organism>
<comment type="caution">
    <text evidence="2">The sequence shown here is derived from an EMBL/GenBank/DDBJ whole genome shotgun (WGS) entry which is preliminary data.</text>
</comment>
<feature type="signal peptide" evidence="1">
    <location>
        <begin position="1"/>
        <end position="25"/>
    </location>
</feature>
<evidence type="ECO:0000256" key="1">
    <source>
        <dbReference type="SAM" id="SignalP"/>
    </source>
</evidence>
<accession>A0ABQ3K003</accession>
<keyword evidence="1" id="KW-0732">Signal</keyword>
<name>A0ABQ3K003_9DEIO</name>
<sequence length="141" mass="14906">MLDPMNSRTCLAALALCAASASARASLPAGVTVTPQWERDISAAALAFTSQPCVGEYTVDRAAGRFSAAQFAQAAASAKAFTQDFQAFLPGAEVRFHTDNDRLTRFALLKTALPLFSQQERRADGVYTLGCSLAFPGQSAP</sequence>
<feature type="chain" id="PRO_5046377554" evidence="1">
    <location>
        <begin position="26"/>
        <end position="141"/>
    </location>
</feature>